<evidence type="ECO:0000313" key="4">
    <source>
        <dbReference type="EMBL" id="RYP85916.1"/>
    </source>
</evidence>
<accession>A0A4Q4ZET8</accession>
<dbReference type="InterPro" id="IPR029058">
    <property type="entry name" value="AB_hydrolase_fold"/>
</dbReference>
<feature type="region of interest" description="Disordered" evidence="2">
    <location>
        <begin position="304"/>
        <end position="324"/>
    </location>
</feature>
<dbReference type="SUPFAM" id="SSF53474">
    <property type="entry name" value="alpha/beta-Hydrolases"/>
    <property type="match status" value="1"/>
</dbReference>
<dbReference type="PRINTS" id="PR00412">
    <property type="entry name" value="EPOXHYDRLASE"/>
</dbReference>
<dbReference type="Pfam" id="PF00561">
    <property type="entry name" value="Abhydrolase_1"/>
    <property type="match status" value="1"/>
</dbReference>
<dbReference type="InterPro" id="IPR000073">
    <property type="entry name" value="AB_hydrolase_1"/>
</dbReference>
<evidence type="ECO:0000256" key="2">
    <source>
        <dbReference type="SAM" id="MobiDB-lite"/>
    </source>
</evidence>
<dbReference type="Gene3D" id="3.40.50.1820">
    <property type="entry name" value="alpha/beta hydrolase"/>
    <property type="match status" value="1"/>
</dbReference>
<evidence type="ECO:0000259" key="3">
    <source>
        <dbReference type="Pfam" id="PF00561"/>
    </source>
</evidence>
<feature type="domain" description="AB hydrolase-1" evidence="3">
    <location>
        <begin position="27"/>
        <end position="269"/>
    </location>
</feature>
<comment type="caution">
    <text evidence="4">The sequence shown here is derived from an EMBL/GenBank/DDBJ whole genome shotgun (WGS) entry which is preliminary data.</text>
</comment>
<protein>
    <submittedName>
        <fullName evidence="4">Alpha/beta fold hydrolase</fullName>
    </submittedName>
</protein>
<dbReference type="PANTHER" id="PTHR43798">
    <property type="entry name" value="MONOACYLGLYCEROL LIPASE"/>
    <property type="match status" value="1"/>
</dbReference>
<name>A0A4Q4ZET8_9ACTN</name>
<gene>
    <name evidence="4" type="ORF">EKO23_10985</name>
</gene>
<dbReference type="PRINTS" id="PR00111">
    <property type="entry name" value="ABHYDROLASE"/>
</dbReference>
<keyword evidence="5" id="KW-1185">Reference proteome</keyword>
<dbReference type="EMBL" id="SDKM01000014">
    <property type="protein sequence ID" value="RYP85916.1"/>
    <property type="molecule type" value="Genomic_DNA"/>
</dbReference>
<dbReference type="GO" id="GO:0016787">
    <property type="term" value="F:hydrolase activity"/>
    <property type="evidence" value="ECO:0007669"/>
    <property type="project" value="UniProtKB-KW"/>
</dbReference>
<keyword evidence="1 4" id="KW-0378">Hydrolase</keyword>
<dbReference type="AlphaFoldDB" id="A0A4Q4ZET8"/>
<dbReference type="OrthoDB" id="27092at2"/>
<evidence type="ECO:0000256" key="1">
    <source>
        <dbReference type="ARBA" id="ARBA00022801"/>
    </source>
</evidence>
<proteinExistence type="predicted"/>
<dbReference type="GO" id="GO:0016020">
    <property type="term" value="C:membrane"/>
    <property type="evidence" value="ECO:0007669"/>
    <property type="project" value="TreeGrafter"/>
</dbReference>
<dbReference type="InterPro" id="IPR000639">
    <property type="entry name" value="Epox_hydrolase-like"/>
</dbReference>
<organism evidence="4 5">
    <name type="scientific">Nocardioides guangzhouensis</name>
    <dbReference type="NCBI Taxonomy" id="2497878"/>
    <lineage>
        <taxon>Bacteria</taxon>
        <taxon>Bacillati</taxon>
        <taxon>Actinomycetota</taxon>
        <taxon>Actinomycetes</taxon>
        <taxon>Propionibacteriales</taxon>
        <taxon>Nocardioidaceae</taxon>
        <taxon>Nocardioides</taxon>
    </lineage>
</organism>
<dbReference type="InterPro" id="IPR050266">
    <property type="entry name" value="AB_hydrolase_sf"/>
</dbReference>
<dbReference type="PANTHER" id="PTHR43798:SF31">
    <property type="entry name" value="AB HYDROLASE SUPERFAMILY PROTEIN YCLE"/>
    <property type="match status" value="1"/>
</dbReference>
<reference evidence="4 5" key="1">
    <citation type="submission" date="2019-01" db="EMBL/GenBank/DDBJ databases">
        <title>Nocardioides guangzhouensis sp. nov., an actinobacterium isolated from soil.</title>
        <authorList>
            <person name="Fu Y."/>
            <person name="Cai Y."/>
            <person name="Lin Z."/>
            <person name="Chen P."/>
        </authorList>
    </citation>
    <scope>NUCLEOTIDE SEQUENCE [LARGE SCALE GENOMIC DNA]</scope>
    <source>
        <strain evidence="4 5">130</strain>
    </source>
</reference>
<sequence length="324" mass="35119">MVHRSLEVQYVTLHGHRRAFVKTGSGPVLLLLHGLACDHTTWDPVIHDLARRYTVIAPDLLGHGLSDKPRADYSLGGYANGMRDLLTVLGIDRVTVVGHSFGGGVAMQFAYQFPDRTERLILVAPGGLGPEVSPAIRAITTPGFTPLMRLLTLPGVRQVGTAGLRALAGTGLNATRDLDEVAAIVDSWRDRRALAATRHVTRAVVDLRGQIVTMTDRAYLTEAVPMCVIWGEDDAVIPARHARTAEALAPGCRVEVVPNAGHFPHKDHPQRFVKIVQTFLRTTQPAVYDRDRLRSLLEHGGDVPVQQAEAGHAPVSPLRTLSGA</sequence>
<dbReference type="Proteomes" id="UP000295198">
    <property type="component" value="Unassembled WGS sequence"/>
</dbReference>
<evidence type="ECO:0000313" key="5">
    <source>
        <dbReference type="Proteomes" id="UP000295198"/>
    </source>
</evidence>